<keyword evidence="4" id="KW-1185">Reference proteome</keyword>
<dbReference type="Proteomes" id="UP000003597">
    <property type="component" value="Unassembled WGS sequence"/>
</dbReference>
<feature type="domain" description="HTH merR-type" evidence="2">
    <location>
        <begin position="1"/>
        <end position="70"/>
    </location>
</feature>
<gene>
    <name evidence="3" type="ORF">HMPREF0557_02982</name>
</gene>
<dbReference type="AlphaFoldDB" id="A0AB72Z400"/>
<dbReference type="SMART" id="SM00422">
    <property type="entry name" value="HTH_MERR"/>
    <property type="match status" value="1"/>
</dbReference>
<organism evidence="3 4">
    <name type="scientific">Listeria innocua ATCC 33091</name>
    <dbReference type="NCBI Taxonomy" id="1002366"/>
    <lineage>
        <taxon>Bacteria</taxon>
        <taxon>Bacillati</taxon>
        <taxon>Bacillota</taxon>
        <taxon>Bacilli</taxon>
        <taxon>Bacillales</taxon>
        <taxon>Listeriaceae</taxon>
        <taxon>Listeria</taxon>
    </lineage>
</organism>
<dbReference type="PROSITE" id="PS50937">
    <property type="entry name" value="HTH_MERR_2"/>
    <property type="match status" value="1"/>
</dbReference>
<dbReference type="InterPro" id="IPR047057">
    <property type="entry name" value="MerR_fam"/>
</dbReference>
<dbReference type="SUPFAM" id="SSF46955">
    <property type="entry name" value="Putative DNA-binding domain"/>
    <property type="match status" value="1"/>
</dbReference>
<dbReference type="GO" id="GO:0003677">
    <property type="term" value="F:DNA binding"/>
    <property type="evidence" value="ECO:0007669"/>
    <property type="project" value="UniProtKB-KW"/>
</dbReference>
<proteinExistence type="predicted"/>
<dbReference type="Gene3D" id="1.10.1660.10">
    <property type="match status" value="1"/>
</dbReference>
<evidence type="ECO:0000313" key="3">
    <source>
        <dbReference type="EMBL" id="EHN59945.1"/>
    </source>
</evidence>
<comment type="caution">
    <text evidence="3">The sequence shown here is derived from an EMBL/GenBank/DDBJ whole genome shotgun (WGS) entry which is preliminary data.</text>
</comment>
<dbReference type="Pfam" id="PF13411">
    <property type="entry name" value="MerR_1"/>
    <property type="match status" value="1"/>
</dbReference>
<evidence type="ECO:0000313" key="4">
    <source>
        <dbReference type="Proteomes" id="UP000003597"/>
    </source>
</evidence>
<protein>
    <submittedName>
        <fullName evidence="3">HTH-type transcriptional regulator AdhR</fullName>
    </submittedName>
</protein>
<evidence type="ECO:0000259" key="2">
    <source>
        <dbReference type="PROSITE" id="PS50937"/>
    </source>
</evidence>
<evidence type="ECO:0000256" key="1">
    <source>
        <dbReference type="ARBA" id="ARBA00023125"/>
    </source>
</evidence>
<dbReference type="InterPro" id="IPR000551">
    <property type="entry name" value="MerR-type_HTH_dom"/>
</dbReference>
<dbReference type="InterPro" id="IPR009061">
    <property type="entry name" value="DNA-bd_dom_put_sf"/>
</dbReference>
<accession>A0AB72Z400</accession>
<dbReference type="CDD" id="cd01109">
    <property type="entry name" value="HTH_YyaN"/>
    <property type="match status" value="1"/>
</dbReference>
<sequence length="141" mass="16434">MMNIKQAAEMFGLTVDTLRYYERVGVIPPVHRNESGYRDYKTSDLNWVYLVKSLRNAGLSVESLIEFATLAQLRETENVEAAQKQVLIDQLKELDEKLAEMKQVRDLLVYKIDTYDSHIAQFKTGELTADNVEKLWERDKF</sequence>
<dbReference type="EMBL" id="AGCN01000045">
    <property type="protein sequence ID" value="EHN59945.1"/>
    <property type="molecule type" value="Genomic_DNA"/>
</dbReference>
<reference evidence="3 4" key="1">
    <citation type="submission" date="2011-08" db="EMBL/GenBank/DDBJ databases">
        <authorList>
            <person name="Weinstock G."/>
            <person name="Sodergren E."/>
            <person name="Clifton S."/>
            <person name="Fulton L."/>
            <person name="Fulton B."/>
            <person name="Courtney L."/>
            <person name="Fronick C."/>
            <person name="Harrison M."/>
            <person name="Strong C."/>
            <person name="Farmer C."/>
            <person name="Delahaunty K."/>
            <person name="Markovic C."/>
            <person name="Hall O."/>
            <person name="Minx P."/>
            <person name="Tomlinson C."/>
            <person name="Mitreva M."/>
            <person name="Hou S."/>
            <person name="Chen J."/>
            <person name="Wollam A."/>
            <person name="Pepin K.H."/>
            <person name="Johnson M."/>
            <person name="Bhonagiri V."/>
            <person name="Zhang X."/>
            <person name="Suruliraj S."/>
            <person name="Warren W."/>
            <person name="Chinwalla A."/>
            <person name="Mardis E.R."/>
            <person name="Wilson R.K."/>
        </authorList>
    </citation>
    <scope>NUCLEOTIDE SEQUENCE [LARGE SCALE GENOMIC DNA]</scope>
    <source>
        <strain evidence="3 4">ATCC 33091</strain>
    </source>
</reference>
<name>A0AB72Z400_LISIO</name>
<keyword evidence="1" id="KW-0238">DNA-binding</keyword>
<dbReference type="GO" id="GO:0003700">
    <property type="term" value="F:DNA-binding transcription factor activity"/>
    <property type="evidence" value="ECO:0007669"/>
    <property type="project" value="InterPro"/>
</dbReference>
<dbReference type="PANTHER" id="PTHR30204">
    <property type="entry name" value="REDOX-CYCLING DRUG-SENSING TRANSCRIPTIONAL ACTIVATOR SOXR"/>
    <property type="match status" value="1"/>
</dbReference>
<dbReference type="PANTHER" id="PTHR30204:SF98">
    <property type="entry name" value="HTH-TYPE TRANSCRIPTIONAL REGULATOR ADHR"/>
    <property type="match status" value="1"/>
</dbReference>